<accession>A0A839HWL3</accession>
<dbReference type="CDD" id="cd02440">
    <property type="entry name" value="AdoMet_MTases"/>
    <property type="match status" value="1"/>
</dbReference>
<dbReference type="EMBL" id="JACIVI010000008">
    <property type="protein sequence ID" value="MBB1163284.1"/>
    <property type="molecule type" value="Genomic_DNA"/>
</dbReference>
<dbReference type="GO" id="GO:0008168">
    <property type="term" value="F:methyltransferase activity"/>
    <property type="evidence" value="ECO:0007669"/>
    <property type="project" value="UniProtKB-KW"/>
</dbReference>
<dbReference type="Pfam" id="PF13489">
    <property type="entry name" value="Methyltransf_23"/>
    <property type="match status" value="1"/>
</dbReference>
<dbReference type="PANTHER" id="PTHR43861">
    <property type="entry name" value="TRANS-ACONITATE 2-METHYLTRANSFERASE-RELATED"/>
    <property type="match status" value="1"/>
</dbReference>
<evidence type="ECO:0000313" key="1">
    <source>
        <dbReference type="EMBL" id="MBB1163284.1"/>
    </source>
</evidence>
<comment type="caution">
    <text evidence="1">The sequence shown here is derived from an EMBL/GenBank/DDBJ whole genome shotgun (WGS) entry which is preliminary data.</text>
</comment>
<protein>
    <submittedName>
        <fullName evidence="1">Class I SAM-dependent methyltransferase</fullName>
    </submittedName>
</protein>
<name>A0A839HWL3_9BURK</name>
<dbReference type="SUPFAM" id="SSF53335">
    <property type="entry name" value="S-adenosyl-L-methionine-dependent methyltransferases"/>
    <property type="match status" value="1"/>
</dbReference>
<keyword evidence="1" id="KW-0489">Methyltransferase</keyword>
<dbReference type="Gene3D" id="3.40.50.150">
    <property type="entry name" value="Vaccinia Virus protein VP39"/>
    <property type="match status" value="1"/>
</dbReference>
<gene>
    <name evidence="1" type="ORF">H4F90_15020</name>
</gene>
<dbReference type="Proteomes" id="UP000586093">
    <property type="component" value="Unassembled WGS sequence"/>
</dbReference>
<keyword evidence="1" id="KW-0808">Transferase</keyword>
<proteinExistence type="predicted"/>
<dbReference type="RefSeq" id="WP_182666066.1">
    <property type="nucleotide sequence ID" value="NZ_JACIVI010000008.1"/>
</dbReference>
<reference evidence="1 2" key="1">
    <citation type="submission" date="2020-08" db="EMBL/GenBank/DDBJ databases">
        <title>Aquariorum lacteus gen. nov., sp. nov., a new member of the family Comamonadaceae, isolated from freshwater aquarium.</title>
        <authorList>
            <person name="Chun S.-J."/>
        </authorList>
    </citation>
    <scope>NUCLEOTIDE SEQUENCE [LARGE SCALE GENOMIC DNA]</scope>
    <source>
        <strain evidence="1 2">SJAQ100</strain>
    </source>
</reference>
<sequence length="341" mass="37195">MNSAQKQVVNLPCEVCSDAKPASWRTLRYPQYGYPGAFELCRCGGCGLVFNSPRLVPEALSQLYDHNYYIFAEPAEEAFQRVAGLHHATVARLEAVAPARGPVLEVGSAKGYMLGLLKDRGWDVQGVELSSHAAAYAQSAFGVPVYNGTLESWVEQPGFVPRPLAYSTDVIEHVPSPRDFLRAMHRAIAEDGLLLIGTPNIASDGVEAHGADWLGFNPFHIWLFSRETLSRLLAQNGFDVLEAWTFGNAELGRYPAMSPAKRWLRDTAARSGLLNGLRRLRGGEAPPPSAEALAALRTETGRQLAAAPDWRDSEDGRHPRAAACRGDNLVILARRRPGALA</sequence>
<organism evidence="1 2">
    <name type="scientific">Aquariibacter albus</name>
    <dbReference type="NCBI Taxonomy" id="2759899"/>
    <lineage>
        <taxon>Bacteria</taxon>
        <taxon>Pseudomonadati</taxon>
        <taxon>Pseudomonadota</taxon>
        <taxon>Betaproteobacteria</taxon>
        <taxon>Burkholderiales</taxon>
        <taxon>Sphaerotilaceae</taxon>
        <taxon>Aquariibacter</taxon>
    </lineage>
</organism>
<keyword evidence="2" id="KW-1185">Reference proteome</keyword>
<evidence type="ECO:0000313" key="2">
    <source>
        <dbReference type="Proteomes" id="UP000586093"/>
    </source>
</evidence>
<dbReference type="InterPro" id="IPR029063">
    <property type="entry name" value="SAM-dependent_MTases_sf"/>
</dbReference>
<dbReference type="GO" id="GO:0032259">
    <property type="term" value="P:methylation"/>
    <property type="evidence" value="ECO:0007669"/>
    <property type="project" value="UniProtKB-KW"/>
</dbReference>
<dbReference type="AlphaFoldDB" id="A0A839HWL3"/>